<organism evidence="2 3">
    <name type="scientific">Cronobacter condimenti 1330</name>
    <dbReference type="NCBI Taxonomy" id="1073999"/>
    <lineage>
        <taxon>Bacteria</taxon>
        <taxon>Pseudomonadati</taxon>
        <taxon>Pseudomonadota</taxon>
        <taxon>Gammaproteobacteria</taxon>
        <taxon>Enterobacterales</taxon>
        <taxon>Enterobacteriaceae</taxon>
        <taxon>Cronobacter</taxon>
    </lineage>
</organism>
<dbReference type="RefSeq" id="WP_007667228.1">
    <property type="nucleotide sequence ID" value="NZ_CAKW01000040.1"/>
</dbReference>
<accession>K7ZZA4</accession>
<sequence>MAGLTLSAALCGQSVFIVRVCQLRRLAVMLTVGEEDLRTEATQQLAVEALSGEQGEVWLRRRAGSLFLTLPNELYRTFQAGQQFHRRYVAPQCHQRV</sequence>
<reference evidence="4" key="2">
    <citation type="submission" date="2015-07" db="EMBL/GenBank/DDBJ databases">
        <authorList>
            <person name="Moine D."/>
            <person name="Kassam M."/>
        </authorList>
    </citation>
    <scope>NUCLEOTIDE SEQUENCE [LARGE SCALE GENOMIC DNA]</scope>
    <source>
        <strain evidence="4">LMG 26250</strain>
    </source>
</reference>
<protein>
    <submittedName>
        <fullName evidence="2">Uncharacterized protein</fullName>
    </submittedName>
</protein>
<dbReference type="EMBL" id="CAKW01000040">
    <property type="protein sequence ID" value="CCJ71560.1"/>
    <property type="molecule type" value="Genomic_DNA"/>
</dbReference>
<reference evidence="4" key="3">
    <citation type="submission" date="2015-09" db="EMBL/GenBank/DDBJ databases">
        <title>Cronobacter genome sequencing and assembly.</title>
        <authorList>
            <person name="Descombes P."/>
            <person name="Baert L."/>
            <person name="Ngom-Bru C."/>
            <person name="Barretto C."/>
        </authorList>
    </citation>
    <scope>NUCLEOTIDE SEQUENCE [LARGE SCALE GENOMIC DNA]</scope>
    <source>
        <strain evidence="4">LMG 26250</strain>
    </source>
</reference>
<evidence type="ECO:0000313" key="3">
    <source>
        <dbReference type="Proteomes" id="UP000009340"/>
    </source>
</evidence>
<dbReference type="Proteomes" id="UP000067320">
    <property type="component" value="Chromosome"/>
</dbReference>
<dbReference type="Proteomes" id="UP000009340">
    <property type="component" value="Unassembled WGS sequence"/>
</dbReference>
<reference evidence="2" key="1">
    <citation type="submission" date="2012-07" db="EMBL/GenBank/DDBJ databases">
        <authorList>
            <person name="Cummings C."/>
        </authorList>
    </citation>
    <scope>NUCLEOTIDE SEQUENCE</scope>
    <source>
        <strain evidence="2">1330</strain>
    </source>
</reference>
<proteinExistence type="predicted"/>
<dbReference type="EMBL" id="CP012264">
    <property type="protein sequence ID" value="ALB63573.1"/>
    <property type="molecule type" value="Genomic_DNA"/>
</dbReference>
<keyword evidence="4" id="KW-1185">Reference proteome</keyword>
<evidence type="ECO:0000313" key="4">
    <source>
        <dbReference type="Proteomes" id="UP000067320"/>
    </source>
</evidence>
<gene>
    <name evidence="1" type="ORF">AFK62_14160</name>
    <name evidence="2" type="ORF">BN137_900</name>
</gene>
<dbReference type="AlphaFoldDB" id="K7ZZA4"/>
<evidence type="ECO:0000313" key="2">
    <source>
        <dbReference type="EMBL" id="CCJ71560.1"/>
    </source>
</evidence>
<dbReference type="KEGG" id="ccon:AFK62_14160"/>
<reference evidence="1 4" key="4">
    <citation type="journal article" date="2016" name="Genome Announc.">
        <title>Fully Closed Genome Sequences of Five Type Strains of the Genus Cronobacter and One Cronobacter sakazakii Strain.</title>
        <authorList>
            <person name="Moine D."/>
            <person name="Kassam M."/>
            <person name="Baert L."/>
            <person name="Tang Y."/>
            <person name="Barretto C."/>
            <person name="Ngom Bru C."/>
            <person name="Klijn A."/>
            <person name="Descombes P."/>
        </authorList>
    </citation>
    <scope>NUCLEOTIDE SEQUENCE [LARGE SCALE GENOMIC DNA]</scope>
    <source>
        <strain evidence="1 4">LMG 26250</strain>
    </source>
</reference>
<dbReference type="PATRIC" id="fig|1073999.7.peg.2974"/>
<evidence type="ECO:0000313" key="1">
    <source>
        <dbReference type="EMBL" id="ALB63573.1"/>
    </source>
</evidence>
<name>K7ZZA4_9ENTR</name>